<proteinExistence type="predicted"/>
<organism evidence="1 2">
    <name type="scientific">Limimaricola cinnabarinus LL-001</name>
    <dbReference type="NCBI Taxonomy" id="1337093"/>
    <lineage>
        <taxon>Bacteria</taxon>
        <taxon>Pseudomonadati</taxon>
        <taxon>Pseudomonadota</taxon>
        <taxon>Alphaproteobacteria</taxon>
        <taxon>Rhodobacterales</taxon>
        <taxon>Paracoccaceae</taxon>
        <taxon>Limimaricola</taxon>
    </lineage>
</organism>
<protein>
    <submittedName>
        <fullName evidence="1">Uncharacterized protein</fullName>
    </submittedName>
</protein>
<evidence type="ECO:0000313" key="1">
    <source>
        <dbReference type="EMBL" id="GAD55017.1"/>
    </source>
</evidence>
<accession>U2Z1R3</accession>
<dbReference type="EMBL" id="BATB01000009">
    <property type="protein sequence ID" value="GAD55017.1"/>
    <property type="molecule type" value="Genomic_DNA"/>
</dbReference>
<comment type="caution">
    <text evidence="1">The sequence shown here is derived from an EMBL/GenBank/DDBJ whole genome shotgun (WGS) entry which is preliminary data.</text>
</comment>
<keyword evidence="2" id="KW-1185">Reference proteome</keyword>
<dbReference type="AlphaFoldDB" id="U2Z1R3"/>
<dbReference type="Proteomes" id="UP000016566">
    <property type="component" value="Unassembled WGS sequence"/>
</dbReference>
<name>U2Z1R3_9RHOB</name>
<sequence>MNWYTEIKPISRSLTVPADMTKPTMERAMPVRVDPDLLLSVR</sequence>
<gene>
    <name evidence="1" type="ORF">MBELCI_1069</name>
</gene>
<reference evidence="1" key="1">
    <citation type="journal article" date="2013" name="Genome Announc.">
        <title>Draft Genome Sequence of Loktanella cinnabarina LL-001T, Isolated from Deep-Sea Floor Sediment.</title>
        <authorList>
            <person name="Nishi S."/>
            <person name="Tsubouchi T."/>
            <person name="Takaki Y."/>
            <person name="Koyanagi R."/>
            <person name="Satoh N."/>
            <person name="Maruyama T."/>
            <person name="Hatada Y."/>
        </authorList>
    </citation>
    <scope>NUCLEOTIDE SEQUENCE [LARGE SCALE GENOMIC DNA]</scope>
    <source>
        <strain evidence="1">LL-001</strain>
    </source>
</reference>
<evidence type="ECO:0000313" key="2">
    <source>
        <dbReference type="Proteomes" id="UP000016566"/>
    </source>
</evidence>